<accession>A0A6G8PTL6</accession>
<reference evidence="1 2" key="1">
    <citation type="submission" date="2019-10" db="EMBL/GenBank/DDBJ databases">
        <title>Rubrobacter sp nov SCSIO 52915 isolated from a deep-sea sediment in the South China Sea.</title>
        <authorList>
            <person name="Chen R.W."/>
        </authorList>
    </citation>
    <scope>NUCLEOTIDE SEQUENCE [LARGE SCALE GENOMIC DNA]</scope>
    <source>
        <strain evidence="1 2">SCSIO 52915</strain>
    </source>
</reference>
<name>A0A6G8PTL6_9ACTN</name>
<evidence type="ECO:0008006" key="3">
    <source>
        <dbReference type="Google" id="ProtNLM"/>
    </source>
</evidence>
<dbReference type="KEGG" id="rmar:GBA65_04115"/>
<gene>
    <name evidence="1" type="ORF">GBA65_04115</name>
</gene>
<dbReference type="AlphaFoldDB" id="A0A6G8PTL6"/>
<dbReference type="Proteomes" id="UP000502706">
    <property type="component" value="Chromosome"/>
</dbReference>
<keyword evidence="2" id="KW-1185">Reference proteome</keyword>
<organism evidence="1 2">
    <name type="scientific">Rubrobacter marinus</name>
    <dbReference type="NCBI Taxonomy" id="2653852"/>
    <lineage>
        <taxon>Bacteria</taxon>
        <taxon>Bacillati</taxon>
        <taxon>Actinomycetota</taxon>
        <taxon>Rubrobacteria</taxon>
        <taxon>Rubrobacterales</taxon>
        <taxon>Rubrobacteraceae</taxon>
        <taxon>Rubrobacter</taxon>
    </lineage>
</organism>
<dbReference type="RefSeq" id="WP_166395517.1">
    <property type="nucleotide sequence ID" value="NZ_CP045121.1"/>
</dbReference>
<protein>
    <recommendedName>
        <fullName evidence="3">SseB protein N-terminal domain-containing protein</fullName>
    </recommendedName>
</protein>
<proteinExistence type="predicted"/>
<dbReference type="EMBL" id="CP045121">
    <property type="protein sequence ID" value="QIN77839.1"/>
    <property type="molecule type" value="Genomic_DNA"/>
</dbReference>
<sequence length="108" mass="12298">MFEYLQGDEGYVLLGRMEGNVPGYLSYSADEGEVVCVFRGAAEAEEFYMHWRARIPGEGWGAVRPSTEDLIRVLENFDLVSVSPKPNPGVTEYLYTVEDFVRTLREPR</sequence>
<evidence type="ECO:0000313" key="1">
    <source>
        <dbReference type="EMBL" id="QIN77839.1"/>
    </source>
</evidence>
<evidence type="ECO:0000313" key="2">
    <source>
        <dbReference type="Proteomes" id="UP000502706"/>
    </source>
</evidence>